<dbReference type="Proteomes" id="UP000319375">
    <property type="component" value="Unassembled WGS sequence"/>
</dbReference>
<dbReference type="InterPro" id="IPR044925">
    <property type="entry name" value="His-Me_finger_sf"/>
</dbReference>
<feature type="region of interest" description="Disordered" evidence="1">
    <location>
        <begin position="180"/>
        <end position="218"/>
    </location>
</feature>
<name>A0A5C5S1R8_9ACTN</name>
<keyword evidence="3" id="KW-0378">Hydrolase</keyword>
<evidence type="ECO:0000313" key="4">
    <source>
        <dbReference type="Proteomes" id="UP000319375"/>
    </source>
</evidence>
<evidence type="ECO:0000313" key="3">
    <source>
        <dbReference type="EMBL" id="TWS29004.1"/>
    </source>
</evidence>
<gene>
    <name evidence="3" type="ORF">FK530_09270</name>
</gene>
<accession>A0A5C5S1R8</accession>
<dbReference type="GO" id="GO:0004519">
    <property type="term" value="F:endonuclease activity"/>
    <property type="evidence" value="ECO:0007669"/>
    <property type="project" value="UniProtKB-KW"/>
</dbReference>
<feature type="compositionally biased region" description="Basic and acidic residues" evidence="1">
    <location>
        <begin position="281"/>
        <end position="296"/>
    </location>
</feature>
<evidence type="ECO:0000256" key="1">
    <source>
        <dbReference type="SAM" id="MobiDB-lite"/>
    </source>
</evidence>
<keyword evidence="3" id="KW-0540">Nuclease</keyword>
<keyword evidence="4" id="KW-1185">Reference proteome</keyword>
<dbReference type="OrthoDB" id="6631788at2"/>
<dbReference type="SUPFAM" id="SSF54060">
    <property type="entry name" value="His-Me finger endonucleases"/>
    <property type="match status" value="1"/>
</dbReference>
<keyword evidence="3" id="KW-0255">Endonuclease</keyword>
<dbReference type="RefSeq" id="WP_146486735.1">
    <property type="nucleotide sequence ID" value="NZ_VIGX01000004.1"/>
</dbReference>
<dbReference type="AlphaFoldDB" id="A0A5C5S1R8"/>
<feature type="region of interest" description="Disordered" evidence="1">
    <location>
        <begin position="259"/>
        <end position="296"/>
    </location>
</feature>
<reference evidence="3 4" key="1">
    <citation type="submission" date="2019-06" db="EMBL/GenBank/DDBJ databases">
        <title>Tsukamurella conjunctivitidis sp. nov., Tsukamurella assacharolytica sp. nov. and Tsukamurella sputae sp. nov. isolated from patients with conjunctivitis, bacteraemia (lymphoma) and respiratory infection (sputum) in Hong Kong.</title>
        <authorList>
            <person name="Teng J.L.L."/>
            <person name="Lee H.H."/>
            <person name="Fong J.Y.H."/>
            <person name="Fok K.M.N."/>
            <person name="Lau S.K.P."/>
            <person name="Woo P.C.Y."/>
        </authorList>
    </citation>
    <scope>NUCLEOTIDE SEQUENCE [LARGE SCALE GENOMIC DNA]</scope>
    <source>
        <strain evidence="3 4">HKU72</strain>
    </source>
</reference>
<dbReference type="EMBL" id="VIGX01000004">
    <property type="protein sequence ID" value="TWS29004.1"/>
    <property type="molecule type" value="Genomic_DNA"/>
</dbReference>
<dbReference type="Pfam" id="PF13392">
    <property type="entry name" value="HNH_3"/>
    <property type="match status" value="1"/>
</dbReference>
<proteinExistence type="predicted"/>
<evidence type="ECO:0000259" key="2">
    <source>
        <dbReference type="Pfam" id="PF13392"/>
    </source>
</evidence>
<sequence>MTPTTRPIPGLPGYVATPTGEVISLRRRTPRSLAYTVGPCGYRTIGVVNSDGNRVCVRVGDLVAATWLGPRPEGQDLRHLDGNPSNDTLDNLAWGTPAEVAQDYADRAAREGPATCALGHPLADTWLGSWGERVCPTCKREANRRSKTRTQRPATCQDCGAPVDSRRVVRCRPCANAAAAAKSRAKRSGAPAPAMPARRPHATGPRPQPTPAEARRTTAAAVAGLRPTRISVCQECGIEFVNARTGPLAKRCRACHEQARRQRSSTWEQEHPTRRRLGRRIRTDHPRRESSRGPQP</sequence>
<comment type="caution">
    <text evidence="3">The sequence shown here is derived from an EMBL/GenBank/DDBJ whole genome shotgun (WGS) entry which is preliminary data.</text>
</comment>
<feature type="domain" description="HNH nuclease" evidence="2">
    <location>
        <begin position="68"/>
        <end position="101"/>
    </location>
</feature>
<dbReference type="InterPro" id="IPR003615">
    <property type="entry name" value="HNH_nuc"/>
</dbReference>
<protein>
    <submittedName>
        <fullName evidence="3">HNH endonuclease</fullName>
    </submittedName>
</protein>
<feature type="compositionally biased region" description="Low complexity" evidence="1">
    <location>
        <begin position="180"/>
        <end position="197"/>
    </location>
</feature>
<organism evidence="3 4">
    <name type="scientific">Tsukamurella conjunctivitidis</name>
    <dbReference type="NCBI Taxonomy" id="2592068"/>
    <lineage>
        <taxon>Bacteria</taxon>
        <taxon>Bacillati</taxon>
        <taxon>Actinomycetota</taxon>
        <taxon>Actinomycetes</taxon>
        <taxon>Mycobacteriales</taxon>
        <taxon>Tsukamurellaceae</taxon>
        <taxon>Tsukamurella</taxon>
    </lineage>
</organism>
<dbReference type="Gene3D" id="3.90.75.20">
    <property type="match status" value="1"/>
</dbReference>